<evidence type="ECO:0000313" key="2">
    <source>
        <dbReference type="EMBL" id="KAK6008193.1"/>
    </source>
</evidence>
<protein>
    <submittedName>
        <fullName evidence="2">Uncharacterized protein</fullName>
    </submittedName>
</protein>
<sequence length="503" mass="57992">MAHADMNIPGAWPEQPRAFGAPEPPQRPDAMREVPWSRWSSSYAARLDDKKTGFDTKLFDPNDADAYRLGPPSEMPDYHQIIEKYGLQVLEAAGFLNHKVEAVSGDITGRLAFAQWRNPCLDVDQWIHPVLRSEMWINVTDRQYSLMKPALLLASAILDDPVTLNYFHALSMPAASMDTISHISRGLIANCKIMTIPETLSPEQQQAVYKKLCNMRNFTHWGFERSGVIDGMGYTEPLINGAGNYIPATKPRTMQSKIRLRTEYIRVLEDYAAIADPEDESYNRIYEDSYTMAGIHPSRRPPISHVSAIYRTGLSLAATMLHELTHAFTMAYFETTRSKILDNPCEPWVRGDRANEQGWAFENYAFGGVVYPYMIGIPPIHHDFVSYLQHIAAPFGLWTSQQWDVWMSNEGDFCQTMDFDRQDDDEEWPENRVYPVPQAWTQWLYSDDLWKDQIHRYGLSVIKVPKLRDWEVPIRCTGDIGYWQTGEDRWNTGEKIFWSQNWT</sequence>
<feature type="region of interest" description="Disordered" evidence="1">
    <location>
        <begin position="1"/>
        <end position="34"/>
    </location>
</feature>
<name>A0ABR0TUR0_AURPU</name>
<accession>A0ABR0TUR0</accession>
<dbReference type="Proteomes" id="UP001341245">
    <property type="component" value="Unassembled WGS sequence"/>
</dbReference>
<comment type="caution">
    <text evidence="2">The sequence shown here is derived from an EMBL/GenBank/DDBJ whole genome shotgun (WGS) entry which is preliminary data.</text>
</comment>
<proteinExistence type="predicted"/>
<dbReference type="EMBL" id="JASGXD010000001">
    <property type="protein sequence ID" value="KAK6008193.1"/>
    <property type="molecule type" value="Genomic_DNA"/>
</dbReference>
<reference evidence="2 3" key="1">
    <citation type="submission" date="2023-11" db="EMBL/GenBank/DDBJ databases">
        <title>Draft genome sequence and annotation of the polyextremotolerant black yeast-like fungus Aureobasidium pullulans NRRL 62042.</title>
        <authorList>
            <person name="Dielentheis-Frenken M.R.E."/>
            <person name="Wibberg D."/>
            <person name="Blank L.M."/>
            <person name="Tiso T."/>
        </authorList>
    </citation>
    <scope>NUCLEOTIDE SEQUENCE [LARGE SCALE GENOMIC DNA]</scope>
    <source>
        <strain evidence="2 3">NRRL 62042</strain>
    </source>
</reference>
<gene>
    <name evidence="2" type="ORF">QM012_000096</name>
</gene>
<evidence type="ECO:0000313" key="3">
    <source>
        <dbReference type="Proteomes" id="UP001341245"/>
    </source>
</evidence>
<keyword evidence="3" id="KW-1185">Reference proteome</keyword>
<organism evidence="2 3">
    <name type="scientific">Aureobasidium pullulans</name>
    <name type="common">Black yeast</name>
    <name type="synonym">Pullularia pullulans</name>
    <dbReference type="NCBI Taxonomy" id="5580"/>
    <lineage>
        <taxon>Eukaryota</taxon>
        <taxon>Fungi</taxon>
        <taxon>Dikarya</taxon>
        <taxon>Ascomycota</taxon>
        <taxon>Pezizomycotina</taxon>
        <taxon>Dothideomycetes</taxon>
        <taxon>Dothideomycetidae</taxon>
        <taxon>Dothideales</taxon>
        <taxon>Saccotheciaceae</taxon>
        <taxon>Aureobasidium</taxon>
    </lineage>
</organism>
<evidence type="ECO:0000256" key="1">
    <source>
        <dbReference type="SAM" id="MobiDB-lite"/>
    </source>
</evidence>